<feature type="compositionally biased region" description="Polar residues" evidence="1">
    <location>
        <begin position="75"/>
        <end position="84"/>
    </location>
</feature>
<reference evidence="2" key="1">
    <citation type="journal article" date="2023" name="Mol. Phylogenet. Evol.">
        <title>Genome-scale phylogeny and comparative genomics of the fungal order Sordariales.</title>
        <authorList>
            <person name="Hensen N."/>
            <person name="Bonometti L."/>
            <person name="Westerberg I."/>
            <person name="Brannstrom I.O."/>
            <person name="Guillou S."/>
            <person name="Cros-Aarteil S."/>
            <person name="Calhoun S."/>
            <person name="Haridas S."/>
            <person name="Kuo A."/>
            <person name="Mondo S."/>
            <person name="Pangilinan J."/>
            <person name="Riley R."/>
            <person name="LaButti K."/>
            <person name="Andreopoulos B."/>
            <person name="Lipzen A."/>
            <person name="Chen C."/>
            <person name="Yan M."/>
            <person name="Daum C."/>
            <person name="Ng V."/>
            <person name="Clum A."/>
            <person name="Steindorff A."/>
            <person name="Ohm R.A."/>
            <person name="Martin F."/>
            <person name="Silar P."/>
            <person name="Natvig D.O."/>
            <person name="Lalanne C."/>
            <person name="Gautier V."/>
            <person name="Ament-Velasquez S.L."/>
            <person name="Kruys A."/>
            <person name="Hutchinson M.I."/>
            <person name="Powell A.J."/>
            <person name="Barry K."/>
            <person name="Miller A.N."/>
            <person name="Grigoriev I.V."/>
            <person name="Debuchy R."/>
            <person name="Gladieux P."/>
            <person name="Hiltunen Thoren M."/>
            <person name="Johannesson H."/>
        </authorList>
    </citation>
    <scope>NUCLEOTIDE SEQUENCE</scope>
    <source>
        <strain evidence="2">CBS 958.72</strain>
    </source>
</reference>
<comment type="caution">
    <text evidence="2">The sequence shown here is derived from an EMBL/GenBank/DDBJ whole genome shotgun (WGS) entry which is preliminary data.</text>
</comment>
<dbReference type="Proteomes" id="UP001287356">
    <property type="component" value="Unassembled WGS sequence"/>
</dbReference>
<sequence length="411" mass="46668">MSSSIILKSPADWDDFDSVLKALVKARKMENYIFKDGADPPERPALPKLKDFSHKPTGPAAAAGRRTTQATGFASASSATVHQSTPDEDNDEEEGYLAVLTAKGKHAYKQATDLYKVQILEYNTVRADVDAIFNFMRVSVAPHYVRACFTGSSLRSWYINLKKKAGESSSEKFRRITRLYDEHMNIFSSPLNRKTPANQETVKEWVLEWEKIMTTAENAELDFAKSPLQLKNGLPIWAGSFDIRTDEEVEGLVPHEVASTLLSAVMREVPSQRRAPGQRRIGKGAFPSFGNAEYEQDAVSGEESPVYEEEGQPSRKRKQPARVPRPAKKRAPNRRRRRSSATEEEEERCMACEGPHPLNNCFYVFPEKAYPKWFRHEFAAERTRKNLRKKAVKEAIEKIRKEESKEAEPQI</sequence>
<dbReference type="EMBL" id="JAULSN010000003">
    <property type="protein sequence ID" value="KAK3376938.1"/>
    <property type="molecule type" value="Genomic_DNA"/>
</dbReference>
<name>A0AAE0KHM7_9PEZI</name>
<feature type="compositionally biased region" description="Basic residues" evidence="1">
    <location>
        <begin position="314"/>
        <end position="339"/>
    </location>
</feature>
<feature type="compositionally biased region" description="Low complexity" evidence="1">
    <location>
        <begin position="56"/>
        <end position="74"/>
    </location>
</feature>
<keyword evidence="3" id="KW-1185">Reference proteome</keyword>
<reference evidence="2" key="2">
    <citation type="submission" date="2023-06" db="EMBL/GenBank/DDBJ databases">
        <authorList>
            <consortium name="Lawrence Berkeley National Laboratory"/>
            <person name="Haridas S."/>
            <person name="Hensen N."/>
            <person name="Bonometti L."/>
            <person name="Westerberg I."/>
            <person name="Brannstrom I.O."/>
            <person name="Guillou S."/>
            <person name="Cros-Aarteil S."/>
            <person name="Calhoun S."/>
            <person name="Kuo A."/>
            <person name="Mondo S."/>
            <person name="Pangilinan J."/>
            <person name="Riley R."/>
            <person name="Labutti K."/>
            <person name="Andreopoulos B."/>
            <person name="Lipzen A."/>
            <person name="Chen C."/>
            <person name="Yanf M."/>
            <person name="Daum C."/>
            <person name="Ng V."/>
            <person name="Clum A."/>
            <person name="Steindorff A."/>
            <person name="Ohm R."/>
            <person name="Martin F."/>
            <person name="Silar P."/>
            <person name="Natvig D."/>
            <person name="Lalanne C."/>
            <person name="Gautier V."/>
            <person name="Ament-Velasquez S.L."/>
            <person name="Kruys A."/>
            <person name="Hutchinson M.I."/>
            <person name="Powell A.J."/>
            <person name="Barry K."/>
            <person name="Miller A.N."/>
            <person name="Grigoriev I.V."/>
            <person name="Debuchy R."/>
            <person name="Gladieux P."/>
            <person name="Thoren M.H."/>
            <person name="Johannesson H."/>
        </authorList>
    </citation>
    <scope>NUCLEOTIDE SEQUENCE</scope>
    <source>
        <strain evidence="2">CBS 958.72</strain>
    </source>
</reference>
<evidence type="ECO:0000313" key="3">
    <source>
        <dbReference type="Proteomes" id="UP001287356"/>
    </source>
</evidence>
<feature type="region of interest" description="Disordered" evidence="1">
    <location>
        <begin position="34"/>
        <end position="92"/>
    </location>
</feature>
<feature type="region of interest" description="Disordered" evidence="1">
    <location>
        <begin position="294"/>
        <end position="348"/>
    </location>
</feature>
<organism evidence="2 3">
    <name type="scientific">Lasiosphaeria ovina</name>
    <dbReference type="NCBI Taxonomy" id="92902"/>
    <lineage>
        <taxon>Eukaryota</taxon>
        <taxon>Fungi</taxon>
        <taxon>Dikarya</taxon>
        <taxon>Ascomycota</taxon>
        <taxon>Pezizomycotina</taxon>
        <taxon>Sordariomycetes</taxon>
        <taxon>Sordariomycetidae</taxon>
        <taxon>Sordariales</taxon>
        <taxon>Lasiosphaeriaceae</taxon>
        <taxon>Lasiosphaeria</taxon>
    </lineage>
</organism>
<dbReference type="AlphaFoldDB" id="A0AAE0KHM7"/>
<evidence type="ECO:0000256" key="1">
    <source>
        <dbReference type="SAM" id="MobiDB-lite"/>
    </source>
</evidence>
<protein>
    <recommendedName>
        <fullName evidence="4">Gag protein</fullName>
    </recommendedName>
</protein>
<gene>
    <name evidence="2" type="ORF">B0T24DRAFT_700977</name>
</gene>
<feature type="region of interest" description="Disordered" evidence="1">
    <location>
        <begin position="270"/>
        <end position="289"/>
    </location>
</feature>
<evidence type="ECO:0008006" key="4">
    <source>
        <dbReference type="Google" id="ProtNLM"/>
    </source>
</evidence>
<accession>A0AAE0KHM7</accession>
<evidence type="ECO:0000313" key="2">
    <source>
        <dbReference type="EMBL" id="KAK3376938.1"/>
    </source>
</evidence>
<proteinExistence type="predicted"/>